<dbReference type="SUPFAM" id="SSF55486">
    <property type="entry name" value="Metalloproteases ('zincins'), catalytic domain"/>
    <property type="match status" value="1"/>
</dbReference>
<keyword evidence="9" id="KW-0963">Cytoplasm</keyword>
<dbReference type="HAMAP" id="MF_00009">
    <property type="entry name" value="Endoribonucl_YbeY"/>
    <property type="match status" value="1"/>
</dbReference>
<dbReference type="InterPro" id="IPR023091">
    <property type="entry name" value="MetalPrtase_cat_dom_sf_prd"/>
</dbReference>
<dbReference type="EMBL" id="JAMZFV010000002">
    <property type="protein sequence ID" value="MCP1109195.1"/>
    <property type="molecule type" value="Genomic_DNA"/>
</dbReference>
<comment type="subcellular location">
    <subcellularLocation>
        <location evidence="9">Cytoplasm</location>
    </subcellularLocation>
</comment>
<evidence type="ECO:0000313" key="10">
    <source>
        <dbReference type="EMBL" id="MCP1109195.1"/>
    </source>
</evidence>
<organism evidence="10 11">
    <name type="scientific">Ohessyouella blattaphilus</name>
    <dbReference type="NCBI Taxonomy" id="2949333"/>
    <lineage>
        <taxon>Bacteria</taxon>
        <taxon>Bacillati</taxon>
        <taxon>Bacillota</taxon>
        <taxon>Clostridia</taxon>
        <taxon>Lachnospirales</taxon>
        <taxon>Lachnospiraceae</taxon>
        <taxon>Ohessyouella</taxon>
    </lineage>
</organism>
<sequence>MTLFYEDESEISLGLDGEETAFAVIEGALDYLSVPFECEVNLLLTNNEQIKSLNKEFREIDKATDVLSFPMNDFAVPLDFTAEEHLSFNPESGELLLGDIVISKEKVLSQAAEYGHESMREYAFLIIHSVLHLLGYDHLEEGERKVMEEKQKEILDFLEIRR</sequence>
<evidence type="ECO:0000256" key="6">
    <source>
        <dbReference type="ARBA" id="ARBA00022759"/>
    </source>
</evidence>
<comment type="function">
    <text evidence="9">Single strand-specific metallo-endoribonuclease involved in late-stage 70S ribosome quality control and in maturation of the 3' terminus of the 16S rRNA.</text>
</comment>
<keyword evidence="4 9" id="KW-0540">Nuclease</keyword>
<evidence type="ECO:0000256" key="2">
    <source>
        <dbReference type="ARBA" id="ARBA00022517"/>
    </source>
</evidence>
<dbReference type="RefSeq" id="WP_262068100.1">
    <property type="nucleotide sequence ID" value="NZ_JAMXOC010000002.1"/>
</dbReference>
<accession>A0ABT1EET7</accession>
<feature type="binding site" evidence="9">
    <location>
        <position position="138"/>
    </location>
    <ligand>
        <name>Zn(2+)</name>
        <dbReference type="ChEBI" id="CHEBI:29105"/>
        <note>catalytic</note>
    </ligand>
</feature>
<gene>
    <name evidence="9 10" type="primary">ybeY</name>
    <name evidence="10" type="ORF">NK118_02910</name>
</gene>
<evidence type="ECO:0000256" key="9">
    <source>
        <dbReference type="HAMAP-Rule" id="MF_00009"/>
    </source>
</evidence>
<dbReference type="PANTHER" id="PTHR46986">
    <property type="entry name" value="ENDORIBONUCLEASE YBEY, CHLOROPLASTIC"/>
    <property type="match status" value="1"/>
</dbReference>
<feature type="binding site" evidence="9">
    <location>
        <position position="132"/>
    </location>
    <ligand>
        <name>Zn(2+)</name>
        <dbReference type="ChEBI" id="CHEBI:29105"/>
        <note>catalytic</note>
    </ligand>
</feature>
<dbReference type="Proteomes" id="UP001523565">
    <property type="component" value="Unassembled WGS sequence"/>
</dbReference>
<keyword evidence="7 9" id="KW-0378">Hydrolase</keyword>
<comment type="cofactor">
    <cofactor evidence="9">
        <name>Zn(2+)</name>
        <dbReference type="ChEBI" id="CHEBI:29105"/>
    </cofactor>
    <text evidence="9">Binds 1 zinc ion.</text>
</comment>
<evidence type="ECO:0000313" key="11">
    <source>
        <dbReference type="Proteomes" id="UP001523565"/>
    </source>
</evidence>
<evidence type="ECO:0000256" key="1">
    <source>
        <dbReference type="ARBA" id="ARBA00010875"/>
    </source>
</evidence>
<evidence type="ECO:0000256" key="5">
    <source>
        <dbReference type="ARBA" id="ARBA00022723"/>
    </source>
</evidence>
<protein>
    <recommendedName>
        <fullName evidence="9">Endoribonuclease YbeY</fullName>
        <ecNumber evidence="9">3.1.-.-</ecNumber>
    </recommendedName>
</protein>
<dbReference type="Pfam" id="PF02130">
    <property type="entry name" value="YbeY"/>
    <property type="match status" value="1"/>
</dbReference>
<comment type="caution">
    <text evidence="10">The sequence shown here is derived from an EMBL/GenBank/DDBJ whole genome shotgun (WGS) entry which is preliminary data.</text>
</comment>
<comment type="similarity">
    <text evidence="1 9">Belongs to the endoribonuclease YbeY family.</text>
</comment>
<dbReference type="NCBIfam" id="TIGR00043">
    <property type="entry name" value="rRNA maturation RNase YbeY"/>
    <property type="match status" value="1"/>
</dbReference>
<keyword evidence="11" id="KW-1185">Reference proteome</keyword>
<keyword evidence="3 9" id="KW-0698">rRNA processing</keyword>
<keyword evidence="5 9" id="KW-0479">Metal-binding</keyword>
<evidence type="ECO:0000256" key="7">
    <source>
        <dbReference type="ARBA" id="ARBA00022801"/>
    </source>
</evidence>
<keyword evidence="6 9" id="KW-0255">Endonuclease</keyword>
<name>A0ABT1EET7_9FIRM</name>
<reference evidence="10 11" key="1">
    <citation type="journal article" date="2022" name="Genome Biol. Evol.">
        <title>Host diet, physiology and behaviors set the stage for Lachnospiraceae cladogenesis.</title>
        <authorList>
            <person name="Vera-Ponce De Leon A."/>
            <person name="Schneider M."/>
            <person name="Jahnes B.C."/>
            <person name="Sadowski V."/>
            <person name="Camuy-Velez L.A."/>
            <person name="Duan J."/>
            <person name="Sabree Z.L."/>
        </authorList>
    </citation>
    <scope>NUCLEOTIDE SEQUENCE [LARGE SCALE GENOMIC DNA]</scope>
    <source>
        <strain evidence="10 11">PAL227</strain>
    </source>
</reference>
<feature type="binding site" evidence="9">
    <location>
        <position position="128"/>
    </location>
    <ligand>
        <name>Zn(2+)</name>
        <dbReference type="ChEBI" id="CHEBI:29105"/>
        <note>catalytic</note>
    </ligand>
</feature>
<keyword evidence="8 9" id="KW-0862">Zinc</keyword>
<dbReference type="InterPro" id="IPR020549">
    <property type="entry name" value="YbeY_CS"/>
</dbReference>
<keyword evidence="2 9" id="KW-0690">Ribosome biogenesis</keyword>
<proteinExistence type="inferred from homology"/>
<dbReference type="InterPro" id="IPR002036">
    <property type="entry name" value="YbeY"/>
</dbReference>
<evidence type="ECO:0000256" key="4">
    <source>
        <dbReference type="ARBA" id="ARBA00022722"/>
    </source>
</evidence>
<evidence type="ECO:0000256" key="8">
    <source>
        <dbReference type="ARBA" id="ARBA00022833"/>
    </source>
</evidence>
<dbReference type="PANTHER" id="PTHR46986:SF1">
    <property type="entry name" value="ENDORIBONUCLEASE YBEY, CHLOROPLASTIC"/>
    <property type="match status" value="1"/>
</dbReference>
<dbReference type="PROSITE" id="PS01306">
    <property type="entry name" value="UPF0054"/>
    <property type="match status" value="1"/>
</dbReference>
<dbReference type="Gene3D" id="3.40.390.30">
    <property type="entry name" value="Metalloproteases ('zincins'), catalytic domain"/>
    <property type="match status" value="1"/>
</dbReference>
<dbReference type="EC" id="3.1.-.-" evidence="9"/>
<evidence type="ECO:0000256" key="3">
    <source>
        <dbReference type="ARBA" id="ARBA00022552"/>
    </source>
</evidence>